<evidence type="ECO:0000313" key="5">
    <source>
        <dbReference type="Proteomes" id="UP000294697"/>
    </source>
</evidence>
<dbReference type="RefSeq" id="WP_111571164.1">
    <property type="nucleotide sequence ID" value="NZ_QLME01000002.1"/>
</dbReference>
<dbReference type="PANTHER" id="PTHR12526">
    <property type="entry name" value="GLYCOSYLTRANSFERASE"/>
    <property type="match status" value="1"/>
</dbReference>
<gene>
    <name evidence="4" type="ORF">C8C77_101254</name>
</gene>
<dbReference type="Proteomes" id="UP000294697">
    <property type="component" value="Unassembled WGS sequence"/>
</dbReference>
<dbReference type="OrthoDB" id="3199616at2"/>
<evidence type="ECO:0000313" key="4">
    <source>
        <dbReference type="EMBL" id="TDW07781.1"/>
    </source>
</evidence>
<keyword evidence="2 4" id="KW-0808">Transferase</keyword>
<dbReference type="AlphaFoldDB" id="A0A4R7Z9X0"/>
<name>A0A4R7Z9X0_9FIRM</name>
<feature type="domain" description="Glycosyl transferase family 1" evidence="3">
    <location>
        <begin position="185"/>
        <end position="352"/>
    </location>
</feature>
<comment type="caution">
    <text evidence="4">The sequence shown here is derived from an EMBL/GenBank/DDBJ whole genome shotgun (WGS) entry which is preliminary data.</text>
</comment>
<dbReference type="Gene3D" id="3.40.50.2000">
    <property type="entry name" value="Glycogen Phosphorylase B"/>
    <property type="match status" value="2"/>
</dbReference>
<organism evidence="4 5">
    <name type="scientific">Halanaerobium saccharolyticum</name>
    <dbReference type="NCBI Taxonomy" id="43595"/>
    <lineage>
        <taxon>Bacteria</taxon>
        <taxon>Bacillati</taxon>
        <taxon>Bacillota</taxon>
        <taxon>Clostridia</taxon>
        <taxon>Halanaerobiales</taxon>
        <taxon>Halanaerobiaceae</taxon>
        <taxon>Halanaerobium</taxon>
    </lineage>
</organism>
<reference evidence="4 5" key="1">
    <citation type="submission" date="2019-03" db="EMBL/GenBank/DDBJ databases">
        <title>Subsurface microbial communities from deep shales in Ohio and West Virginia, USA.</title>
        <authorList>
            <person name="Wrighton K."/>
        </authorList>
    </citation>
    <scope>NUCLEOTIDE SEQUENCE [LARGE SCALE GENOMIC DNA]</scope>
    <source>
        <strain evidence="4 5">MSL9.2</strain>
    </source>
</reference>
<evidence type="ECO:0000259" key="3">
    <source>
        <dbReference type="Pfam" id="PF00534"/>
    </source>
</evidence>
<evidence type="ECO:0000256" key="2">
    <source>
        <dbReference type="ARBA" id="ARBA00022679"/>
    </source>
</evidence>
<dbReference type="InterPro" id="IPR001296">
    <property type="entry name" value="Glyco_trans_1"/>
</dbReference>
<dbReference type="EMBL" id="SODA01000001">
    <property type="protein sequence ID" value="TDW07781.1"/>
    <property type="molecule type" value="Genomic_DNA"/>
</dbReference>
<accession>A0A4R7Z9X0</accession>
<protein>
    <submittedName>
        <fullName evidence="4">Glycosyltransferase involved in cell wall biosynthesis</fullName>
    </submittedName>
</protein>
<evidence type="ECO:0000256" key="1">
    <source>
        <dbReference type="ARBA" id="ARBA00022676"/>
    </source>
</evidence>
<dbReference type="GO" id="GO:0016757">
    <property type="term" value="F:glycosyltransferase activity"/>
    <property type="evidence" value="ECO:0007669"/>
    <property type="project" value="UniProtKB-KW"/>
</dbReference>
<dbReference type="SUPFAM" id="SSF53756">
    <property type="entry name" value="UDP-Glycosyltransferase/glycogen phosphorylase"/>
    <property type="match status" value="1"/>
</dbReference>
<dbReference type="Pfam" id="PF00534">
    <property type="entry name" value="Glycos_transf_1"/>
    <property type="match status" value="1"/>
</dbReference>
<proteinExistence type="predicted"/>
<sequence length="377" mass="44551">MYIKYVFGEKWPSQSAGISFTTFANYGIAQANPQNDIELIVTGQRQQDEVLNNYFGLKPLNNFNIKYIKDKSILSKTTKFYWNTYNYLKNKAKNKELDVIITRKIGFFPFLLMLKKKYDIKIFYEAHNFYLDLSLKEEKHYKKKLYQKLFLPYFNGIICHHETLKDLYNNYLPNQKYIIARTGIKNIYNYKKTNYNLAYIGALGDRKNLKDMFKALSKIKNQKSKLIIIGGTNKEKIKKCKKIAENYNVEDRIEITGWINRKEIDDVLRNVMIGLVPLEDIFFNRYLTSPMKIFNYFSHGIPVIGTNIPTVKEILNNKYGLLYRPNDYIDLADKIDILMEDNKLYNNISKKIINDYSSMKWKDRGEKILNSIEIIGE</sequence>
<dbReference type="PANTHER" id="PTHR12526:SF629">
    <property type="entry name" value="TEICHURONIC ACID BIOSYNTHESIS GLYCOSYLTRANSFERASE TUAH-RELATED"/>
    <property type="match status" value="1"/>
</dbReference>
<keyword evidence="1" id="KW-0328">Glycosyltransferase</keyword>